<dbReference type="PIR" id="A69543">
    <property type="entry name" value="A69543"/>
</dbReference>
<dbReference type="OrthoDB" id="93530at2157"/>
<dbReference type="PaxDb" id="224325-AF_2345"/>
<dbReference type="InterPro" id="IPR009537">
    <property type="entry name" value="DUF1156"/>
</dbReference>
<organism evidence="2 3">
    <name type="scientific">Archaeoglobus fulgidus (strain ATCC 49558 / DSM 4304 / JCM 9628 / NBRC 100126 / VC-16)</name>
    <dbReference type="NCBI Taxonomy" id="224325"/>
    <lineage>
        <taxon>Archaea</taxon>
        <taxon>Methanobacteriati</taxon>
        <taxon>Methanobacteriota</taxon>
        <taxon>Archaeoglobi</taxon>
        <taxon>Archaeoglobales</taxon>
        <taxon>Archaeoglobaceae</taxon>
        <taxon>Archaeoglobus</taxon>
    </lineage>
</organism>
<dbReference type="InterPro" id="IPR029063">
    <property type="entry name" value="SAM-dependent_MTases_sf"/>
</dbReference>
<evidence type="ECO:0000313" key="2">
    <source>
        <dbReference type="EMBL" id="AAB91317.1"/>
    </source>
</evidence>
<evidence type="ECO:0000259" key="1">
    <source>
        <dbReference type="Pfam" id="PF06634"/>
    </source>
</evidence>
<dbReference type="Proteomes" id="UP000002199">
    <property type="component" value="Chromosome"/>
</dbReference>
<dbReference type="AlphaFoldDB" id="O30324"/>
<dbReference type="EMBL" id="AE000782">
    <property type="protein sequence ID" value="AAB91317.1"/>
    <property type="molecule type" value="Genomic_DNA"/>
</dbReference>
<dbReference type="Gene3D" id="3.40.50.150">
    <property type="entry name" value="Vaccinia Virus protein VP39"/>
    <property type="match status" value="1"/>
</dbReference>
<reference evidence="2 3" key="1">
    <citation type="journal article" date="1997" name="Nature">
        <title>The complete genome sequence of the hyperthermophilic, sulphate-reducing archaeon Archaeoglobus fulgidus.</title>
        <authorList>
            <person name="Klenk H.P."/>
            <person name="Clayton R.A."/>
            <person name="Tomb J."/>
            <person name="White O."/>
            <person name="Nelson K.E."/>
            <person name="Ketchum K.A."/>
            <person name="Dodson R.J."/>
            <person name="Gwinn M."/>
            <person name="Hickey E.K."/>
            <person name="Peterson J.D."/>
            <person name="Richardson D.L."/>
            <person name="Kerlavage A.R."/>
            <person name="Graham D.E."/>
            <person name="Kyrpides N.C."/>
            <person name="Fleischmann R.D."/>
            <person name="Quackenbush J."/>
            <person name="Lee N.H."/>
            <person name="Sutton G.G."/>
            <person name="Gill S."/>
            <person name="Kirkness E.F."/>
            <person name="Dougherty B.A."/>
            <person name="McKenney K."/>
            <person name="Adams M.D."/>
            <person name="Loftus B."/>
            <person name="Peterson S."/>
            <person name="Reich C.I."/>
            <person name="McNeil L.K."/>
            <person name="Badger J.H."/>
            <person name="Glodek A."/>
            <person name="Zhou L."/>
            <person name="Overbeek R."/>
            <person name="Gocayne J.D."/>
            <person name="Weidman J.F."/>
            <person name="McDonald L."/>
            <person name="Utterback T."/>
            <person name="Cotton M.D."/>
            <person name="Spriggs T."/>
            <person name="Artiach P."/>
            <person name="Kaine B.P."/>
            <person name="Sykes S.M."/>
            <person name="Sadow P.W."/>
            <person name="D'Andrea K.P."/>
            <person name="Bowman C."/>
            <person name="Fujii C."/>
            <person name="Garland S.A."/>
            <person name="Mason T.M."/>
            <person name="Olsen G.J."/>
            <person name="Fraser C.M."/>
            <person name="Smith H.O."/>
            <person name="Woese C.R."/>
            <person name="Venter J.C."/>
        </authorList>
    </citation>
    <scope>NUCLEOTIDE SEQUENCE [LARGE SCALE GENOMIC DNA]</scope>
    <source>
        <strain evidence="3">ATCC 49558 / DSM 4304 / JCM 9628 / NBRC 100126 / VC-16</strain>
    </source>
</reference>
<accession>O30324</accession>
<dbReference type="EnsemblBacteria" id="AAB91317">
    <property type="protein sequence ID" value="AAB91317"/>
    <property type="gene ID" value="AF_2345"/>
</dbReference>
<name>O30324_ARCFU</name>
<dbReference type="SUPFAM" id="SSF53335">
    <property type="entry name" value="S-adenosyl-L-methionine-dependent methyltransferases"/>
    <property type="match status" value="1"/>
</dbReference>
<sequence length="162" mass="18103">MKLLIEEFIPVEEISEEAKKEKLGNAKPPIFSLHYWWARKPLITARAAVLGALISKENLPMIVGNGDLKTNLLRILRIPKDINEGPRAHTQDPPAEYLKEAIIKTWGEIPTVLDPFAGGGSIPFEALRLGCNAVAVDYNPVAYLILKETLEYPKKYGMKLIL</sequence>
<dbReference type="REBASE" id="4695">
    <property type="entry name" value="M.AfuORF2345P"/>
</dbReference>
<dbReference type="eggNOG" id="arCOG00889">
    <property type="taxonomic scope" value="Archaea"/>
</dbReference>
<proteinExistence type="predicted"/>
<dbReference type="KEGG" id="afu:AF_2345"/>
<keyword evidence="3" id="KW-1185">Reference proteome</keyword>
<dbReference type="STRING" id="224325.AF_2345"/>
<feature type="domain" description="DUF1156" evidence="1">
    <location>
        <begin position="9"/>
        <end position="57"/>
    </location>
</feature>
<dbReference type="HOGENOM" id="CLU_1631534_0_0_2"/>
<evidence type="ECO:0000313" key="3">
    <source>
        <dbReference type="Proteomes" id="UP000002199"/>
    </source>
</evidence>
<dbReference type="Pfam" id="PF03602">
    <property type="entry name" value="Cons_hypoth95"/>
    <property type="match status" value="1"/>
</dbReference>
<dbReference type="GeneID" id="63606529"/>
<dbReference type="RefSeq" id="WP_048064564.1">
    <property type="nucleotide sequence ID" value="NC_000917.1"/>
</dbReference>
<gene>
    <name evidence="2" type="ordered locus">AF_2345</name>
</gene>
<protein>
    <recommendedName>
        <fullName evidence="1">DUF1156 domain-containing protein</fullName>
    </recommendedName>
</protein>
<dbReference type="Pfam" id="PF06634">
    <property type="entry name" value="DUF1156"/>
    <property type="match status" value="1"/>
</dbReference>